<dbReference type="AlphaFoldDB" id="A0A1Z1FD43"/>
<evidence type="ECO:0000313" key="5">
    <source>
        <dbReference type="Proteomes" id="UP000195807"/>
    </source>
</evidence>
<dbReference type="KEGG" id="cman:A9D14_11690"/>
<organism evidence="4 5">
    <name type="scientific">Croceicoccus marinus</name>
    <dbReference type="NCBI Taxonomy" id="450378"/>
    <lineage>
        <taxon>Bacteria</taxon>
        <taxon>Pseudomonadati</taxon>
        <taxon>Pseudomonadota</taxon>
        <taxon>Alphaproteobacteria</taxon>
        <taxon>Sphingomonadales</taxon>
        <taxon>Erythrobacteraceae</taxon>
        <taxon>Croceicoccus</taxon>
    </lineage>
</organism>
<evidence type="ECO:0000256" key="2">
    <source>
        <dbReference type="SAM" id="Phobius"/>
    </source>
</evidence>
<evidence type="ECO:0000256" key="1">
    <source>
        <dbReference type="SAM" id="MobiDB-lite"/>
    </source>
</evidence>
<dbReference type="InterPro" id="IPR042047">
    <property type="entry name" value="SleB_dom1"/>
</dbReference>
<dbReference type="GO" id="GO:0016787">
    <property type="term" value="F:hydrolase activity"/>
    <property type="evidence" value="ECO:0007669"/>
    <property type="project" value="InterPro"/>
</dbReference>
<feature type="compositionally biased region" description="Low complexity" evidence="1">
    <location>
        <begin position="1"/>
        <end position="29"/>
    </location>
</feature>
<feature type="domain" description="Cell wall hydrolase SleB" evidence="3">
    <location>
        <begin position="155"/>
        <end position="262"/>
    </location>
</feature>
<keyword evidence="2" id="KW-1133">Transmembrane helix</keyword>
<dbReference type="STRING" id="450378.GCA_001661675_02348"/>
<dbReference type="EMBL" id="CP019602">
    <property type="protein sequence ID" value="ARU16719.1"/>
    <property type="molecule type" value="Genomic_DNA"/>
</dbReference>
<evidence type="ECO:0000259" key="3">
    <source>
        <dbReference type="Pfam" id="PF07486"/>
    </source>
</evidence>
<name>A0A1Z1FD43_9SPHN</name>
<keyword evidence="2" id="KW-0472">Membrane</keyword>
<gene>
    <name evidence="4" type="ORF">A9D14_11690</name>
</gene>
<dbReference type="OrthoDB" id="9785345at2"/>
<dbReference type="Pfam" id="PF07486">
    <property type="entry name" value="Hydrolase_2"/>
    <property type="match status" value="1"/>
</dbReference>
<dbReference type="Proteomes" id="UP000195807">
    <property type="component" value="Chromosome"/>
</dbReference>
<dbReference type="Gene3D" id="1.10.10.2520">
    <property type="entry name" value="Cell wall hydrolase SleB, domain 1"/>
    <property type="match status" value="1"/>
</dbReference>
<protein>
    <recommendedName>
        <fullName evidence="3">Cell wall hydrolase SleB domain-containing protein</fullName>
    </recommendedName>
</protein>
<dbReference type="InterPro" id="IPR011105">
    <property type="entry name" value="Cell_wall_hydrolase_SleB"/>
</dbReference>
<accession>A0A1Z1FD43</accession>
<reference evidence="4 5" key="1">
    <citation type="submission" date="2017-01" db="EMBL/GenBank/DDBJ databases">
        <title>Complete genome sequence of esterase-producing bacterium Croceicoccus marinus E4A9.</title>
        <authorList>
            <person name="Wu Y.-H."/>
            <person name="Cheng H."/>
            <person name="Xu L."/>
            <person name="Huo Y.-Y."/>
            <person name="Wang C.-S."/>
            <person name="Xu X.-W."/>
        </authorList>
    </citation>
    <scope>NUCLEOTIDE SEQUENCE [LARGE SCALE GENOMIC DNA]</scope>
    <source>
        <strain evidence="4 5">E4A9</strain>
    </source>
</reference>
<proteinExistence type="predicted"/>
<feature type="transmembrane region" description="Helical" evidence="2">
    <location>
        <begin position="44"/>
        <end position="63"/>
    </location>
</feature>
<feature type="region of interest" description="Disordered" evidence="1">
    <location>
        <begin position="1"/>
        <end position="31"/>
    </location>
</feature>
<evidence type="ECO:0000313" key="4">
    <source>
        <dbReference type="EMBL" id="ARU16719.1"/>
    </source>
</evidence>
<dbReference type="RefSeq" id="WP_066846632.1">
    <property type="nucleotide sequence ID" value="NZ_CP019602.1"/>
</dbReference>
<keyword evidence="2" id="KW-0812">Transmembrane</keyword>
<keyword evidence="5" id="KW-1185">Reference proteome</keyword>
<sequence length="428" mass="45859">MAVDRPSSPELPATLPPAEEEGAPGFASGDAAAGRKSRFRKAHIAALGLPLLVAGVSLAAWGLGAFQTGRFGAGLVPQNATAPGGLPPVEVAAAQTSALDVMEIDEESAAQINGERPFDGKPEMPAAFRFSAGVEDRTRAADCLAAAAFYEAGADREGQEAVAQVVLNRVRHPAYPKTVCEVVFEGAERKTGCQFTFTCDGALRRRPSEAQWLAARKVAEEALDGGIDKAVGTATHYHAEYVVPYWSPNLQKIARVGPHIFYRWPGGFGSRRVFRDQGKREEPHIAKLAWLANHDSAADAGEPGTPEEQSFAEMIAAMPPVVAGKASTGQDADQIVIGLDMKQPSGRWAMAALDRCDGRADCQVIGYPAGRTPEGRPAFLYTRDGNSGLDRALWDCRSIKRPSDDQCLPEDDAALRHMMRDRDRLAAK</sequence>